<dbReference type="InterPro" id="IPR001036">
    <property type="entry name" value="Acrflvin-R"/>
</dbReference>
<proteinExistence type="predicted"/>
<dbReference type="GO" id="GO:0005886">
    <property type="term" value="C:plasma membrane"/>
    <property type="evidence" value="ECO:0007669"/>
    <property type="project" value="TreeGrafter"/>
</dbReference>
<organism evidence="1 2">
    <name type="scientific">Salinisphaera shabanensis E1L3A</name>
    <dbReference type="NCBI Taxonomy" id="1033802"/>
    <lineage>
        <taxon>Bacteria</taxon>
        <taxon>Pseudomonadati</taxon>
        <taxon>Pseudomonadota</taxon>
        <taxon>Gammaproteobacteria</taxon>
        <taxon>Salinisphaerales</taxon>
        <taxon>Salinisphaeraceae</taxon>
        <taxon>Salinisphaera</taxon>
    </lineage>
</organism>
<dbReference type="GO" id="GO:0042910">
    <property type="term" value="F:xenobiotic transmembrane transporter activity"/>
    <property type="evidence" value="ECO:0007669"/>
    <property type="project" value="TreeGrafter"/>
</dbReference>
<dbReference type="EMBL" id="AFNV02000011">
    <property type="protein sequence ID" value="ERJ19183.1"/>
    <property type="molecule type" value="Genomic_DNA"/>
</dbReference>
<dbReference type="SUPFAM" id="SSF82693">
    <property type="entry name" value="Multidrug efflux transporter AcrB pore domain, PN1, PN2, PC1 and PC2 subdomains"/>
    <property type="match status" value="1"/>
</dbReference>
<comment type="caution">
    <text evidence="1">The sequence shown here is derived from an EMBL/GenBank/DDBJ whole genome shotgun (WGS) entry which is preliminary data.</text>
</comment>
<dbReference type="PANTHER" id="PTHR32063">
    <property type="match status" value="1"/>
</dbReference>
<reference evidence="1 2" key="2">
    <citation type="journal article" date="2013" name="PLoS ONE">
        <title>INDIGO - INtegrated Data Warehouse of MIcrobial GenOmes with Examples from the Red Sea Extremophiles.</title>
        <authorList>
            <person name="Alam I."/>
            <person name="Antunes A."/>
            <person name="Kamau A.A."/>
            <person name="Ba Alawi W."/>
            <person name="Kalkatawi M."/>
            <person name="Stingl U."/>
            <person name="Bajic V.B."/>
        </authorList>
    </citation>
    <scope>NUCLEOTIDE SEQUENCE [LARGE SCALE GENOMIC DNA]</scope>
    <source>
        <strain evidence="1 2">E1L3A</strain>
    </source>
</reference>
<dbReference type="Gene3D" id="3.30.70.1430">
    <property type="entry name" value="Multidrug efflux transporter AcrB pore domain"/>
    <property type="match status" value="1"/>
</dbReference>
<name>U2FYF2_9GAMM</name>
<sequence length="119" mass="13222">MFEALIKRGTLMTIVVLLICLFGVLAAMRIPVQMIPDLAVRTITVTTSWPGATPQDVENEILIEQEEYLANIIGLQRMSAEAKTGEAEIELEFPFSTDVNEALIRVTNALMQVPSYPRT</sequence>
<gene>
    <name evidence="1" type="primary">acrD</name>
    <name evidence="1" type="ORF">SSPSH_001791</name>
</gene>
<dbReference type="AlphaFoldDB" id="U2FYF2"/>
<evidence type="ECO:0000313" key="2">
    <source>
        <dbReference type="Proteomes" id="UP000006242"/>
    </source>
</evidence>
<dbReference type="PRINTS" id="PR00702">
    <property type="entry name" value="ACRIFLAVINRP"/>
</dbReference>
<accession>U2FYF2</accession>
<dbReference type="Proteomes" id="UP000006242">
    <property type="component" value="Unassembled WGS sequence"/>
</dbReference>
<dbReference type="Gene3D" id="1.20.1640.10">
    <property type="entry name" value="Multidrug efflux transporter AcrB transmembrane domain"/>
    <property type="match status" value="1"/>
</dbReference>
<dbReference type="STRING" id="1033802.SSPSH_001791"/>
<dbReference type="Pfam" id="PF00873">
    <property type="entry name" value="ACR_tran"/>
    <property type="match status" value="1"/>
</dbReference>
<protein>
    <submittedName>
        <fullName evidence="1">RND family aminoglycoside-multidrug efflux pump protein</fullName>
    </submittedName>
</protein>
<dbReference type="PANTHER" id="PTHR32063:SF0">
    <property type="entry name" value="SWARMING MOTILITY PROTEIN SWRC"/>
    <property type="match status" value="1"/>
</dbReference>
<evidence type="ECO:0000313" key="1">
    <source>
        <dbReference type="EMBL" id="ERJ19183.1"/>
    </source>
</evidence>
<reference evidence="1 2" key="1">
    <citation type="journal article" date="2011" name="J. Bacteriol.">
        <title>Genome sequence of Salinisphaera shabanensis, a gammaproteobacterium from the harsh, variable environment of the brine-seawater interface of the Shaban Deep in the Red Sea.</title>
        <authorList>
            <person name="Antunes A."/>
            <person name="Alam I."/>
            <person name="Bajic V.B."/>
            <person name="Stingl U."/>
        </authorList>
    </citation>
    <scope>NUCLEOTIDE SEQUENCE [LARGE SCALE GENOMIC DNA]</scope>
    <source>
        <strain evidence="1 2">E1L3A</strain>
    </source>
</reference>
<dbReference type="eggNOG" id="COG0841">
    <property type="taxonomic scope" value="Bacteria"/>
</dbReference>
<keyword evidence="2" id="KW-1185">Reference proteome</keyword>